<evidence type="ECO:0000313" key="1">
    <source>
        <dbReference type="EMBL" id="KAK6753859.1"/>
    </source>
</evidence>
<dbReference type="Proteomes" id="UP001303046">
    <property type="component" value="Unassembled WGS sequence"/>
</dbReference>
<reference evidence="1 2" key="1">
    <citation type="submission" date="2023-08" db="EMBL/GenBank/DDBJ databases">
        <title>A Necator americanus chromosomal reference genome.</title>
        <authorList>
            <person name="Ilik V."/>
            <person name="Petrzelkova K.J."/>
            <person name="Pardy F."/>
            <person name="Fuh T."/>
            <person name="Niatou-Singa F.S."/>
            <person name="Gouil Q."/>
            <person name="Baker L."/>
            <person name="Ritchie M.E."/>
            <person name="Jex A.R."/>
            <person name="Gazzola D."/>
            <person name="Li H."/>
            <person name="Toshio Fujiwara R."/>
            <person name="Zhan B."/>
            <person name="Aroian R.V."/>
            <person name="Pafco B."/>
            <person name="Schwarz E.M."/>
        </authorList>
    </citation>
    <scope>NUCLEOTIDE SEQUENCE [LARGE SCALE GENOMIC DNA]</scope>
    <source>
        <strain evidence="1 2">Aroian</strain>
        <tissue evidence="1">Whole animal</tissue>
    </source>
</reference>
<sequence length="68" mass="7895">MGGSIMGGHSYKRVGQRSVCVIRLLRLPDCCGREVWFVVIQRRIRTADQRCSLTISVLRIIVPRRRIR</sequence>
<gene>
    <name evidence="1" type="primary">Necator_chrV.g17860</name>
    <name evidence="1" type="ORF">RB195_013070</name>
</gene>
<organism evidence="1 2">
    <name type="scientific">Necator americanus</name>
    <name type="common">Human hookworm</name>
    <dbReference type="NCBI Taxonomy" id="51031"/>
    <lineage>
        <taxon>Eukaryota</taxon>
        <taxon>Metazoa</taxon>
        <taxon>Ecdysozoa</taxon>
        <taxon>Nematoda</taxon>
        <taxon>Chromadorea</taxon>
        <taxon>Rhabditida</taxon>
        <taxon>Rhabditina</taxon>
        <taxon>Rhabditomorpha</taxon>
        <taxon>Strongyloidea</taxon>
        <taxon>Ancylostomatidae</taxon>
        <taxon>Bunostominae</taxon>
        <taxon>Necator</taxon>
    </lineage>
</organism>
<evidence type="ECO:0000313" key="2">
    <source>
        <dbReference type="Proteomes" id="UP001303046"/>
    </source>
</evidence>
<name>A0ABR1DTU3_NECAM</name>
<protein>
    <submittedName>
        <fullName evidence="1">Uncharacterized protein</fullName>
    </submittedName>
</protein>
<proteinExistence type="predicted"/>
<comment type="caution">
    <text evidence="1">The sequence shown here is derived from an EMBL/GenBank/DDBJ whole genome shotgun (WGS) entry which is preliminary data.</text>
</comment>
<accession>A0ABR1DTU3</accession>
<keyword evidence="2" id="KW-1185">Reference proteome</keyword>
<dbReference type="EMBL" id="JAVFWL010000005">
    <property type="protein sequence ID" value="KAK6753859.1"/>
    <property type="molecule type" value="Genomic_DNA"/>
</dbReference>